<organism evidence="2 3">
    <name type="scientific">Azospira oryzae</name>
    <dbReference type="NCBI Taxonomy" id="146939"/>
    <lineage>
        <taxon>Bacteria</taxon>
        <taxon>Pseudomonadati</taxon>
        <taxon>Pseudomonadota</taxon>
        <taxon>Betaproteobacteria</taxon>
        <taxon>Rhodocyclales</taxon>
        <taxon>Rhodocyclaceae</taxon>
        <taxon>Azospira</taxon>
    </lineage>
</organism>
<evidence type="ECO:0000259" key="1">
    <source>
        <dbReference type="PROSITE" id="PS50102"/>
    </source>
</evidence>
<accession>A0ABY0IUN4</accession>
<comment type="caution">
    <text evidence="2">The sequence shown here is derived from an EMBL/GenBank/DDBJ whole genome shotgun (WGS) entry which is preliminary data.</text>
</comment>
<dbReference type="Proteomes" id="UP000292136">
    <property type="component" value="Unassembled WGS sequence"/>
</dbReference>
<dbReference type="EMBL" id="SHKM01000001">
    <property type="protein sequence ID" value="RZT89684.1"/>
    <property type="molecule type" value="Genomic_DNA"/>
</dbReference>
<dbReference type="InterPro" id="IPR035979">
    <property type="entry name" value="RBD_domain_sf"/>
</dbReference>
<proteinExistence type="predicted"/>
<evidence type="ECO:0000313" key="2">
    <source>
        <dbReference type="EMBL" id="RZT89684.1"/>
    </source>
</evidence>
<keyword evidence="3" id="KW-1185">Reference proteome</keyword>
<reference evidence="2 3" key="1">
    <citation type="submission" date="2019-02" db="EMBL/GenBank/DDBJ databases">
        <title>Genomic Encyclopedia of Type Strains, Phase IV (KMG-IV): sequencing the most valuable type-strain genomes for metagenomic binning, comparative biology and taxonomic classification.</title>
        <authorList>
            <person name="Goeker M."/>
        </authorList>
    </citation>
    <scope>NUCLEOTIDE SEQUENCE [LARGE SCALE GENOMIC DNA]</scope>
    <source>
        <strain evidence="2 3">DSM 21223</strain>
    </source>
</reference>
<dbReference type="InterPro" id="IPR000504">
    <property type="entry name" value="RRM_dom"/>
</dbReference>
<evidence type="ECO:0000313" key="3">
    <source>
        <dbReference type="Proteomes" id="UP000292136"/>
    </source>
</evidence>
<dbReference type="InterPro" id="IPR012677">
    <property type="entry name" value="Nucleotide-bd_a/b_plait_sf"/>
</dbReference>
<dbReference type="RefSeq" id="WP_014237347.1">
    <property type="nucleotide sequence ID" value="NZ_SHKM01000001.1"/>
</dbReference>
<dbReference type="CDD" id="cd00590">
    <property type="entry name" value="RRM_SF"/>
    <property type="match status" value="1"/>
</dbReference>
<dbReference type="PROSITE" id="PS50102">
    <property type="entry name" value="RRM"/>
    <property type="match status" value="1"/>
</dbReference>
<name>A0ABY0IUN4_9RHOO</name>
<dbReference type="Gene3D" id="3.30.70.330">
    <property type="match status" value="1"/>
</dbReference>
<protein>
    <submittedName>
        <fullName evidence="2">RNA recognition motif-containing protein</fullName>
    </submittedName>
</protein>
<dbReference type="SUPFAM" id="SSF54928">
    <property type="entry name" value="RNA-binding domain, RBD"/>
    <property type="match status" value="1"/>
</dbReference>
<dbReference type="Pfam" id="PF00076">
    <property type="entry name" value="RRM_1"/>
    <property type="match status" value="1"/>
</dbReference>
<sequence length="79" mass="8827">MKKIMFSGLPADVSESGLRQALARFGPVGEIAIVRDGDPQQPIAIVEMRITDQAAFDLTTRITDIWHDGRRINAWVLLH</sequence>
<gene>
    <name evidence="2" type="ORF">EV678_0477</name>
</gene>
<feature type="domain" description="RRM" evidence="1">
    <location>
        <begin position="2"/>
        <end position="72"/>
    </location>
</feature>